<feature type="modified residue" description="4-aspartylphosphate" evidence="1">
    <location>
        <position position="73"/>
    </location>
</feature>
<name>A0AAE3R291_9BACT</name>
<dbReference type="Gene3D" id="3.40.50.2300">
    <property type="match status" value="1"/>
</dbReference>
<evidence type="ECO:0000256" key="1">
    <source>
        <dbReference type="PROSITE-ProRule" id="PRU00169"/>
    </source>
</evidence>
<protein>
    <submittedName>
        <fullName evidence="3">Response regulator</fullName>
    </submittedName>
</protein>
<dbReference type="EMBL" id="JASJOU010000001">
    <property type="protein sequence ID" value="MDJ1500284.1"/>
    <property type="molecule type" value="Genomic_DNA"/>
</dbReference>
<proteinExistence type="predicted"/>
<evidence type="ECO:0000313" key="4">
    <source>
        <dbReference type="Proteomes" id="UP001232063"/>
    </source>
</evidence>
<organism evidence="3 4">
    <name type="scientific">Xanthocytophaga agilis</name>
    <dbReference type="NCBI Taxonomy" id="3048010"/>
    <lineage>
        <taxon>Bacteria</taxon>
        <taxon>Pseudomonadati</taxon>
        <taxon>Bacteroidota</taxon>
        <taxon>Cytophagia</taxon>
        <taxon>Cytophagales</taxon>
        <taxon>Rhodocytophagaceae</taxon>
        <taxon>Xanthocytophaga</taxon>
    </lineage>
</organism>
<dbReference type="InterPro" id="IPR052893">
    <property type="entry name" value="TCS_response_regulator"/>
</dbReference>
<evidence type="ECO:0000313" key="3">
    <source>
        <dbReference type="EMBL" id="MDJ1500284.1"/>
    </source>
</evidence>
<sequence>MTPASLEKEQLRLYIIDDDELFHIIHTRMLKMWLSDCQIISFTDPVEALHTLTEEFGSQRNSRPPIVPIVLLDINMPCISGWEWLERFTFNLPEWPSLLKIAMLSSSVSPDDVQQAKSHPLLSGYFTKPLTQSLVEKIMHLKEKK</sequence>
<comment type="caution">
    <text evidence="3">The sequence shown here is derived from an EMBL/GenBank/DDBJ whole genome shotgun (WGS) entry which is preliminary data.</text>
</comment>
<dbReference type="InterPro" id="IPR011006">
    <property type="entry name" value="CheY-like_superfamily"/>
</dbReference>
<dbReference type="Pfam" id="PF00072">
    <property type="entry name" value="Response_reg"/>
    <property type="match status" value="1"/>
</dbReference>
<dbReference type="AlphaFoldDB" id="A0AAE3R291"/>
<dbReference type="GO" id="GO:0000160">
    <property type="term" value="P:phosphorelay signal transduction system"/>
    <property type="evidence" value="ECO:0007669"/>
    <property type="project" value="InterPro"/>
</dbReference>
<dbReference type="PANTHER" id="PTHR44520:SF2">
    <property type="entry name" value="RESPONSE REGULATOR RCP1"/>
    <property type="match status" value="1"/>
</dbReference>
<keyword evidence="1" id="KW-0597">Phosphoprotein</keyword>
<keyword evidence="4" id="KW-1185">Reference proteome</keyword>
<gene>
    <name evidence="3" type="ORF">QNI22_06490</name>
</gene>
<dbReference type="PROSITE" id="PS50110">
    <property type="entry name" value="RESPONSE_REGULATORY"/>
    <property type="match status" value="1"/>
</dbReference>
<evidence type="ECO:0000259" key="2">
    <source>
        <dbReference type="PROSITE" id="PS50110"/>
    </source>
</evidence>
<dbReference type="RefSeq" id="WP_313988868.1">
    <property type="nucleotide sequence ID" value="NZ_JASJOU010000001.1"/>
</dbReference>
<dbReference type="PANTHER" id="PTHR44520">
    <property type="entry name" value="RESPONSE REGULATOR RCP1-RELATED"/>
    <property type="match status" value="1"/>
</dbReference>
<dbReference type="SMART" id="SM00448">
    <property type="entry name" value="REC"/>
    <property type="match status" value="1"/>
</dbReference>
<dbReference type="Proteomes" id="UP001232063">
    <property type="component" value="Unassembled WGS sequence"/>
</dbReference>
<reference evidence="3" key="1">
    <citation type="submission" date="2023-05" db="EMBL/GenBank/DDBJ databases">
        <authorList>
            <person name="Zhang X."/>
        </authorList>
    </citation>
    <scope>NUCLEOTIDE SEQUENCE</scope>
    <source>
        <strain evidence="3">BD1B2-1</strain>
    </source>
</reference>
<feature type="domain" description="Response regulatory" evidence="2">
    <location>
        <begin position="12"/>
        <end position="143"/>
    </location>
</feature>
<accession>A0AAE3R291</accession>
<dbReference type="InterPro" id="IPR001789">
    <property type="entry name" value="Sig_transdc_resp-reg_receiver"/>
</dbReference>
<dbReference type="CDD" id="cd00156">
    <property type="entry name" value="REC"/>
    <property type="match status" value="1"/>
</dbReference>
<dbReference type="SUPFAM" id="SSF52172">
    <property type="entry name" value="CheY-like"/>
    <property type="match status" value="1"/>
</dbReference>